<feature type="transmembrane region" description="Helical" evidence="9">
    <location>
        <begin position="112"/>
        <end position="129"/>
    </location>
</feature>
<sequence length="173" mass="18815">MNIKDITRDALMLALLIICSQISIPLLGVPLTMQTFAVGIVATSLSLQDSLLVISVYLVMGGIGLPVFSNFAGGISIFLSPLGGYLIGFIIYVILTGIWLKFSSNTRLEISLANLLGASVQLIFGTIWLKYWNNLSWSTSLMTGLAPFIIPGIIKIYLVAVVSQKMQKVLKFE</sequence>
<evidence type="ECO:0000256" key="1">
    <source>
        <dbReference type="ARBA" id="ARBA00004651"/>
    </source>
</evidence>
<keyword evidence="6 9" id="KW-1133">Transmembrane helix</keyword>
<keyword evidence="5 9" id="KW-0812">Transmembrane</keyword>
<keyword evidence="7 8" id="KW-0472">Membrane</keyword>
<organism evidence="10 11">
    <name type="scientific">Lactobacillus colini</name>
    <dbReference type="NCBI Taxonomy" id="1819254"/>
    <lineage>
        <taxon>Bacteria</taxon>
        <taxon>Bacillati</taxon>
        <taxon>Bacillota</taxon>
        <taxon>Bacilli</taxon>
        <taxon>Lactobacillales</taxon>
        <taxon>Lactobacillaceae</taxon>
        <taxon>Lactobacillus</taxon>
    </lineage>
</organism>
<feature type="transmembrane region" description="Helical" evidence="9">
    <location>
        <begin position="12"/>
        <end position="38"/>
    </location>
</feature>
<evidence type="ECO:0000256" key="8">
    <source>
        <dbReference type="PIRNR" id="PIRNR016661"/>
    </source>
</evidence>
<evidence type="ECO:0000256" key="3">
    <source>
        <dbReference type="ARBA" id="ARBA00022448"/>
    </source>
</evidence>
<dbReference type="InterPro" id="IPR003784">
    <property type="entry name" value="BioY"/>
</dbReference>
<gene>
    <name evidence="10" type="ORF">J2Z60_001111</name>
</gene>
<feature type="transmembrane region" description="Helical" evidence="9">
    <location>
        <begin position="141"/>
        <end position="162"/>
    </location>
</feature>
<evidence type="ECO:0000256" key="7">
    <source>
        <dbReference type="ARBA" id="ARBA00023136"/>
    </source>
</evidence>
<comment type="caution">
    <text evidence="10">The sequence shown here is derived from an EMBL/GenBank/DDBJ whole genome shotgun (WGS) entry which is preliminary data.</text>
</comment>
<keyword evidence="4 8" id="KW-1003">Cell membrane</keyword>
<comment type="subcellular location">
    <subcellularLocation>
        <location evidence="1 8">Cell membrane</location>
        <topology evidence="1 8">Multi-pass membrane protein</topology>
    </subcellularLocation>
</comment>
<evidence type="ECO:0000256" key="4">
    <source>
        <dbReference type="ARBA" id="ARBA00022475"/>
    </source>
</evidence>
<dbReference type="Pfam" id="PF02632">
    <property type="entry name" value="BioY"/>
    <property type="match status" value="1"/>
</dbReference>
<evidence type="ECO:0000256" key="5">
    <source>
        <dbReference type="ARBA" id="ARBA00022692"/>
    </source>
</evidence>
<keyword evidence="11" id="KW-1185">Reference proteome</keyword>
<dbReference type="RefSeq" id="WP_209686677.1">
    <property type="nucleotide sequence ID" value="NZ_JAGGLU010000005.1"/>
</dbReference>
<feature type="transmembrane region" description="Helical" evidence="9">
    <location>
        <begin position="75"/>
        <end position="100"/>
    </location>
</feature>
<dbReference type="Gene3D" id="1.10.1760.20">
    <property type="match status" value="1"/>
</dbReference>
<reference evidence="10 11" key="1">
    <citation type="submission" date="2021-03" db="EMBL/GenBank/DDBJ databases">
        <title>Genomic Encyclopedia of Type Strains, Phase IV (KMG-IV): sequencing the most valuable type-strain genomes for metagenomic binning, comparative biology and taxonomic classification.</title>
        <authorList>
            <person name="Goeker M."/>
        </authorList>
    </citation>
    <scope>NUCLEOTIDE SEQUENCE [LARGE SCALE GENOMIC DNA]</scope>
    <source>
        <strain evidence="10 11">DSM 101872</strain>
    </source>
</reference>
<evidence type="ECO:0000256" key="2">
    <source>
        <dbReference type="ARBA" id="ARBA00010692"/>
    </source>
</evidence>
<dbReference type="PANTHER" id="PTHR34295:SF4">
    <property type="entry name" value="BIOTIN TRANSPORTER BIOY-RELATED"/>
    <property type="match status" value="1"/>
</dbReference>
<name>A0ABS4ME24_9LACO</name>
<feature type="transmembrane region" description="Helical" evidence="9">
    <location>
        <begin position="50"/>
        <end position="69"/>
    </location>
</feature>
<evidence type="ECO:0000256" key="6">
    <source>
        <dbReference type="ARBA" id="ARBA00022989"/>
    </source>
</evidence>
<accession>A0ABS4ME24</accession>
<protein>
    <recommendedName>
        <fullName evidence="8">Biotin transporter</fullName>
    </recommendedName>
</protein>
<dbReference type="PIRSF" id="PIRSF016661">
    <property type="entry name" value="BioY"/>
    <property type="match status" value="1"/>
</dbReference>
<proteinExistence type="inferred from homology"/>
<keyword evidence="3 8" id="KW-0813">Transport</keyword>
<dbReference type="EMBL" id="JAGGLU010000005">
    <property type="protein sequence ID" value="MBP2057936.1"/>
    <property type="molecule type" value="Genomic_DNA"/>
</dbReference>
<comment type="similarity">
    <text evidence="2 8">Belongs to the BioY family.</text>
</comment>
<evidence type="ECO:0000256" key="9">
    <source>
        <dbReference type="SAM" id="Phobius"/>
    </source>
</evidence>
<dbReference type="PANTHER" id="PTHR34295">
    <property type="entry name" value="BIOTIN TRANSPORTER BIOY"/>
    <property type="match status" value="1"/>
</dbReference>
<evidence type="ECO:0000313" key="11">
    <source>
        <dbReference type="Proteomes" id="UP001519292"/>
    </source>
</evidence>
<dbReference type="Proteomes" id="UP001519292">
    <property type="component" value="Unassembled WGS sequence"/>
</dbReference>
<evidence type="ECO:0000313" key="10">
    <source>
        <dbReference type="EMBL" id="MBP2057936.1"/>
    </source>
</evidence>